<comment type="caution">
    <text evidence="3">The sequence shown here is derived from an EMBL/GenBank/DDBJ whole genome shotgun (WGS) entry which is preliminary data.</text>
</comment>
<sequence length="256" mass="27135">MSDRHEFSRFLLTGASGELGSALALHHACAGASLMLWGRNQDRLEATASKVRNKGADATVFSHDLTDIEGAVEAVLEQDRVNTFDIAYLVAGIGDTRAPGELVEGPSTVMRTVQTNFTAPAAMAAALAGRMAERGRGSIVLIGSAAGHHSLPIAAGYSGSKAGLARFADALRIAVEPSGVSVTLAAPGFLDTAASRASASRRPMELNVEEAARRIANAAEKGRRYYVTPWPFAMLRILDSLLPRVLRDRLLRSLDP</sequence>
<evidence type="ECO:0000256" key="1">
    <source>
        <dbReference type="ARBA" id="ARBA00006484"/>
    </source>
</evidence>
<dbReference type="PROSITE" id="PS00061">
    <property type="entry name" value="ADH_SHORT"/>
    <property type="match status" value="1"/>
</dbReference>
<protein>
    <submittedName>
        <fullName evidence="3">SDR family NAD(P)-dependent oxidoreductase</fullName>
    </submittedName>
</protein>
<dbReference type="PANTHER" id="PTHR44196:SF1">
    <property type="entry name" value="DEHYDROGENASE_REDUCTASE SDR FAMILY MEMBER 7B"/>
    <property type="match status" value="1"/>
</dbReference>
<evidence type="ECO:0000313" key="4">
    <source>
        <dbReference type="Proteomes" id="UP000699975"/>
    </source>
</evidence>
<dbReference type="InterPro" id="IPR002347">
    <property type="entry name" value="SDR_fam"/>
</dbReference>
<keyword evidence="2" id="KW-0560">Oxidoreductase</keyword>
<dbReference type="RefSeq" id="WP_218316953.1">
    <property type="nucleotide sequence ID" value="NZ_JAGSPB010000002.1"/>
</dbReference>
<dbReference type="EMBL" id="JAGSPB010000002">
    <property type="protein sequence ID" value="MBV7266341.1"/>
    <property type="molecule type" value="Genomic_DNA"/>
</dbReference>
<keyword evidence="4" id="KW-1185">Reference proteome</keyword>
<comment type="similarity">
    <text evidence="1">Belongs to the short-chain dehydrogenases/reductases (SDR) family.</text>
</comment>
<dbReference type="InterPro" id="IPR020904">
    <property type="entry name" value="Sc_DH/Rdtase_CS"/>
</dbReference>
<dbReference type="Proteomes" id="UP000699975">
    <property type="component" value="Unassembled WGS sequence"/>
</dbReference>
<name>A0ABS6SMV4_9SPHN</name>
<dbReference type="Pfam" id="PF00106">
    <property type="entry name" value="adh_short"/>
    <property type="match status" value="1"/>
</dbReference>
<gene>
    <name evidence="3" type="ORF">KCG45_09135</name>
</gene>
<evidence type="ECO:0000313" key="3">
    <source>
        <dbReference type="EMBL" id="MBV7266341.1"/>
    </source>
</evidence>
<proteinExistence type="inferred from homology"/>
<evidence type="ECO:0000256" key="2">
    <source>
        <dbReference type="ARBA" id="ARBA00023002"/>
    </source>
</evidence>
<accession>A0ABS6SMV4</accession>
<dbReference type="PANTHER" id="PTHR44196">
    <property type="entry name" value="DEHYDROGENASE/REDUCTASE SDR FAMILY MEMBER 7B"/>
    <property type="match status" value="1"/>
</dbReference>
<reference evidence="3 4" key="1">
    <citation type="submission" date="2021-04" db="EMBL/GenBank/DDBJ databases">
        <authorList>
            <person name="Pira H."/>
            <person name="Risdian C."/>
            <person name="Wink J."/>
        </authorList>
    </citation>
    <scope>NUCLEOTIDE SEQUENCE [LARGE SCALE GENOMIC DNA]</scope>
    <source>
        <strain evidence="3 4">WH131</strain>
    </source>
</reference>
<organism evidence="3 4">
    <name type="scientific">Erythrobacter ani</name>
    <dbReference type="NCBI Taxonomy" id="2827235"/>
    <lineage>
        <taxon>Bacteria</taxon>
        <taxon>Pseudomonadati</taxon>
        <taxon>Pseudomonadota</taxon>
        <taxon>Alphaproteobacteria</taxon>
        <taxon>Sphingomonadales</taxon>
        <taxon>Erythrobacteraceae</taxon>
        <taxon>Erythrobacter/Porphyrobacter group</taxon>
        <taxon>Erythrobacter</taxon>
    </lineage>
</organism>